<dbReference type="GO" id="GO:0000712">
    <property type="term" value="P:resolution of meiotic recombination intermediates"/>
    <property type="evidence" value="ECO:0007669"/>
    <property type="project" value="TreeGrafter"/>
</dbReference>
<name>A0AA88Y6M8_PINIB</name>
<dbReference type="Gene3D" id="1.10.720.40">
    <property type="match status" value="1"/>
</dbReference>
<dbReference type="GO" id="GO:0005737">
    <property type="term" value="C:cytoplasm"/>
    <property type="evidence" value="ECO:0007669"/>
    <property type="project" value="TreeGrafter"/>
</dbReference>
<accession>A0AA88Y6M8</accession>
<dbReference type="PANTHER" id="PTHR46427:SF1">
    <property type="entry name" value="ANKYRIN REPEAT AND LEM DOMAIN-CONTAINING PROTEIN 1"/>
    <property type="match status" value="1"/>
</dbReference>
<dbReference type="InterPro" id="IPR034998">
    <property type="entry name" value="ANKLE1"/>
</dbReference>
<gene>
    <name evidence="4" type="ORF">FSP39_000033</name>
</gene>
<protein>
    <recommendedName>
        <fullName evidence="3">LEM domain-containing protein</fullName>
    </recommendedName>
</protein>
<organism evidence="4 5">
    <name type="scientific">Pinctada imbricata</name>
    <name type="common">Atlantic pearl-oyster</name>
    <name type="synonym">Pinctada martensii</name>
    <dbReference type="NCBI Taxonomy" id="66713"/>
    <lineage>
        <taxon>Eukaryota</taxon>
        <taxon>Metazoa</taxon>
        <taxon>Spiralia</taxon>
        <taxon>Lophotrochozoa</taxon>
        <taxon>Mollusca</taxon>
        <taxon>Bivalvia</taxon>
        <taxon>Autobranchia</taxon>
        <taxon>Pteriomorphia</taxon>
        <taxon>Pterioida</taxon>
        <taxon>Pterioidea</taxon>
        <taxon>Pteriidae</taxon>
        <taxon>Pinctada</taxon>
    </lineage>
</organism>
<evidence type="ECO:0000313" key="4">
    <source>
        <dbReference type="EMBL" id="KAK3096430.1"/>
    </source>
</evidence>
<keyword evidence="5" id="KW-1185">Reference proteome</keyword>
<dbReference type="PROSITE" id="PS50954">
    <property type="entry name" value="LEM"/>
    <property type="match status" value="1"/>
</dbReference>
<dbReference type="GO" id="GO:0004520">
    <property type="term" value="F:DNA endonuclease activity"/>
    <property type="evidence" value="ECO:0007669"/>
    <property type="project" value="TreeGrafter"/>
</dbReference>
<dbReference type="Pfam" id="PF12796">
    <property type="entry name" value="Ank_2"/>
    <property type="match status" value="1"/>
</dbReference>
<evidence type="ECO:0000256" key="1">
    <source>
        <dbReference type="PROSITE-ProRule" id="PRU00023"/>
    </source>
</evidence>
<dbReference type="PANTHER" id="PTHR46427">
    <property type="entry name" value="ANKYRIN REPEAT AND LEM DOMAIN-CONTAINING PROTEIN 1"/>
    <property type="match status" value="1"/>
</dbReference>
<feature type="compositionally biased region" description="Polar residues" evidence="2">
    <location>
        <begin position="367"/>
        <end position="377"/>
    </location>
</feature>
<dbReference type="Proteomes" id="UP001186944">
    <property type="component" value="Unassembled WGS sequence"/>
</dbReference>
<feature type="region of interest" description="Disordered" evidence="2">
    <location>
        <begin position="246"/>
        <end position="268"/>
    </location>
</feature>
<keyword evidence="1" id="KW-0040">ANK repeat</keyword>
<dbReference type="SUPFAM" id="SSF48403">
    <property type="entry name" value="Ankyrin repeat"/>
    <property type="match status" value="1"/>
</dbReference>
<dbReference type="InterPro" id="IPR002110">
    <property type="entry name" value="Ankyrin_rpt"/>
</dbReference>
<dbReference type="Gene3D" id="1.25.40.20">
    <property type="entry name" value="Ankyrin repeat-containing domain"/>
    <property type="match status" value="1"/>
</dbReference>
<dbReference type="Pfam" id="PF22945">
    <property type="entry name" value="LEM-3_GIY-YIG"/>
    <property type="match status" value="1"/>
</dbReference>
<comment type="caution">
    <text evidence="4">The sequence shown here is derived from an EMBL/GenBank/DDBJ whole genome shotgun (WGS) entry which is preliminary data.</text>
</comment>
<dbReference type="GO" id="GO:0005654">
    <property type="term" value="C:nucleoplasm"/>
    <property type="evidence" value="ECO:0007669"/>
    <property type="project" value="TreeGrafter"/>
</dbReference>
<dbReference type="SUPFAM" id="SSF63451">
    <property type="entry name" value="LEM domain"/>
    <property type="match status" value="1"/>
</dbReference>
<sequence length="841" mass="94618">MNNENFKYLEFILIGFRECEEFLREGADPNVVLALEGVAAMHIAAGIGLEPTRLLLEYGGDPNICSVEGSTPMHVAAIWGNKEALKLLLQNGGDPYLRDQDGMTVLSSASTYEQPGCAKLLEEFSVLQIPECKEPHRFFKTRFDIPSDSFIQMKPITRKSGIYNDMNLDEYLKCQKSENFYMEEINRKMMNCALQNQPVSLDVTSPDHPHFQLKPDPHVYADDTTMLADDLDVCQSLHVHWANGLSGSAPSESAPSESTPSTSALNSSANNSLDTFVTCDSEPQHCSPSLLTGKCVQQAQPNGCINCQRLRENDTTKTSSSTKKVRCHRTKLRESFNLKDNSEGSCKADLPVQPISQSVEESRPINHVNNERLSQSKSDSRWLPPSLPLDESCLISSEGSFLNKGQLSQLITSDESSQDTILVVNDKNEYECFQDGQDLHVEERGGLFNLESLEKMTLEDKICNYLSPDRKININMLRKVDEDNYDENNSVTLKKRISSDSDATVEYIYNDPEKNVVLIEKHLPSDAGSVGRKSLDSILTCETFDSQKTEIYDWRAYLKEGTQKAVVGSEVEDCKKEELPESLKLLSNVEIRDKLRSLGEEPGPITPTTRQTYLIRLSSLEGNPGLVRLTKGKPDYPPELLLALDGKLDTSEAKELEEKMTAAFCNPSKTWREGTLKSSFTYILLDPRVTLNLPNRAIEIGDLECFRTFVGAIFYIGKGKRARPYSHLYEAIKQMENPKDKVSEKVQHILDIWEEGKGVVSLHIFQNVIPVEAYTREAAMVDAIGLPRLSNKKRGDYYGVSTTWRLQQKRKLGVWLLQKALRIFLLEGERQISLPDIKKPK</sequence>
<dbReference type="Pfam" id="PF03020">
    <property type="entry name" value="LEM"/>
    <property type="match status" value="1"/>
</dbReference>
<dbReference type="InterPro" id="IPR003887">
    <property type="entry name" value="LEM_dom"/>
</dbReference>
<dbReference type="SMART" id="SM00248">
    <property type="entry name" value="ANK"/>
    <property type="match status" value="3"/>
</dbReference>
<proteinExistence type="predicted"/>
<evidence type="ECO:0000256" key="2">
    <source>
        <dbReference type="SAM" id="MobiDB-lite"/>
    </source>
</evidence>
<dbReference type="InterPro" id="IPR011015">
    <property type="entry name" value="LEM/LEM-like_dom_sf"/>
</dbReference>
<dbReference type="CDD" id="cd12934">
    <property type="entry name" value="LEM"/>
    <property type="match status" value="1"/>
</dbReference>
<evidence type="ECO:0000313" key="5">
    <source>
        <dbReference type="Proteomes" id="UP001186944"/>
    </source>
</evidence>
<evidence type="ECO:0000259" key="3">
    <source>
        <dbReference type="PROSITE" id="PS50954"/>
    </source>
</evidence>
<dbReference type="AlphaFoldDB" id="A0AA88Y6M8"/>
<feature type="region of interest" description="Disordered" evidence="2">
    <location>
        <begin position="357"/>
        <end position="380"/>
    </location>
</feature>
<dbReference type="GO" id="GO:0000724">
    <property type="term" value="P:double-strand break repair via homologous recombination"/>
    <property type="evidence" value="ECO:0007669"/>
    <property type="project" value="TreeGrafter"/>
</dbReference>
<dbReference type="PROSITE" id="PS50088">
    <property type="entry name" value="ANK_REPEAT"/>
    <property type="match status" value="1"/>
</dbReference>
<dbReference type="PROSITE" id="PS50297">
    <property type="entry name" value="ANK_REP_REGION"/>
    <property type="match status" value="1"/>
</dbReference>
<reference evidence="4" key="1">
    <citation type="submission" date="2019-08" db="EMBL/GenBank/DDBJ databases">
        <title>The improved chromosome-level genome for the pearl oyster Pinctada fucata martensii using PacBio sequencing and Hi-C.</title>
        <authorList>
            <person name="Zheng Z."/>
        </authorList>
    </citation>
    <scope>NUCLEOTIDE SEQUENCE</scope>
    <source>
        <strain evidence="4">ZZ-2019</strain>
        <tissue evidence="4">Adductor muscle</tissue>
    </source>
</reference>
<feature type="domain" description="LEM" evidence="3">
    <location>
        <begin position="580"/>
        <end position="624"/>
    </location>
</feature>
<dbReference type="InterPro" id="IPR036770">
    <property type="entry name" value="Ankyrin_rpt-contain_sf"/>
</dbReference>
<dbReference type="EMBL" id="VSWD01000007">
    <property type="protein sequence ID" value="KAK3096430.1"/>
    <property type="molecule type" value="Genomic_DNA"/>
</dbReference>
<dbReference type="CDD" id="cd10454">
    <property type="entry name" value="GIY-YIG_COG3680_Meta"/>
    <property type="match status" value="1"/>
</dbReference>
<feature type="repeat" description="ANK" evidence="1">
    <location>
        <begin position="68"/>
        <end position="100"/>
    </location>
</feature>